<reference evidence="7" key="1">
    <citation type="submission" date="2014-11" db="EMBL/GenBank/DDBJ databases">
        <authorList>
            <person name="Otto D Thomas"/>
            <person name="Naeem Raeece"/>
        </authorList>
    </citation>
    <scope>NUCLEOTIDE SEQUENCE</scope>
</reference>
<evidence type="ECO:0000313" key="7">
    <source>
        <dbReference type="EMBL" id="CEM08034.1"/>
    </source>
</evidence>
<evidence type="ECO:0000256" key="2">
    <source>
        <dbReference type="ARBA" id="ARBA00013194"/>
    </source>
</evidence>
<dbReference type="PROSITE" id="PS50059">
    <property type="entry name" value="FKBP_PPIASE"/>
    <property type="match status" value="1"/>
</dbReference>
<feature type="domain" description="PPIase FKBP-type" evidence="6">
    <location>
        <begin position="22"/>
        <end position="116"/>
    </location>
</feature>
<dbReference type="VEuPathDB" id="CryptoDB:Cvel_15455"/>
<evidence type="ECO:0000259" key="6">
    <source>
        <dbReference type="PROSITE" id="PS50059"/>
    </source>
</evidence>
<dbReference type="InterPro" id="IPR050689">
    <property type="entry name" value="FKBP-type_PPIase"/>
</dbReference>
<evidence type="ECO:0000256" key="4">
    <source>
        <dbReference type="ARBA" id="ARBA00023235"/>
    </source>
</evidence>
<gene>
    <name evidence="7" type="ORF">Cvel_15455</name>
</gene>
<evidence type="ECO:0000256" key="5">
    <source>
        <dbReference type="PROSITE-ProRule" id="PRU00277"/>
    </source>
</evidence>
<organism evidence="7">
    <name type="scientific">Chromera velia CCMP2878</name>
    <dbReference type="NCBI Taxonomy" id="1169474"/>
    <lineage>
        <taxon>Eukaryota</taxon>
        <taxon>Sar</taxon>
        <taxon>Alveolata</taxon>
        <taxon>Colpodellida</taxon>
        <taxon>Chromeraceae</taxon>
        <taxon>Chromera</taxon>
    </lineage>
</organism>
<dbReference type="Gene3D" id="3.10.50.40">
    <property type="match status" value="1"/>
</dbReference>
<keyword evidence="4 5" id="KW-0413">Isomerase</keyword>
<keyword evidence="3 5" id="KW-0697">Rotamase</keyword>
<protein>
    <recommendedName>
        <fullName evidence="2 5">peptidylprolyl isomerase</fullName>
        <ecNumber evidence="2 5">5.2.1.8</ecNumber>
    </recommendedName>
</protein>
<evidence type="ECO:0000256" key="1">
    <source>
        <dbReference type="ARBA" id="ARBA00000971"/>
    </source>
</evidence>
<dbReference type="InterPro" id="IPR001179">
    <property type="entry name" value="PPIase_FKBP_dom"/>
</dbReference>
<dbReference type="PANTHER" id="PTHR10516">
    <property type="entry name" value="PEPTIDYL-PROLYL CIS-TRANS ISOMERASE"/>
    <property type="match status" value="1"/>
</dbReference>
<dbReference type="PhylomeDB" id="A0A0G4F6J2"/>
<comment type="catalytic activity">
    <reaction evidence="1 5">
        <text>[protein]-peptidylproline (omega=180) = [protein]-peptidylproline (omega=0)</text>
        <dbReference type="Rhea" id="RHEA:16237"/>
        <dbReference type="Rhea" id="RHEA-COMP:10747"/>
        <dbReference type="Rhea" id="RHEA-COMP:10748"/>
        <dbReference type="ChEBI" id="CHEBI:83833"/>
        <dbReference type="ChEBI" id="CHEBI:83834"/>
        <dbReference type="EC" id="5.2.1.8"/>
    </reaction>
</comment>
<name>A0A0G4F6J2_9ALVE</name>
<sequence length="117" mass="12325">MSLTKLKKETLKEGTGRVAEKGNTVTCHALGQVLNADGSLSKFWSTKDAGQQPFTFQAGCGQVIAGWDQGALGMKEGEAAKLMIPSDMGYGEGGFPAWGIPPNADLCFEIEVISVSD</sequence>
<proteinExistence type="predicted"/>
<dbReference type="Pfam" id="PF00254">
    <property type="entry name" value="FKBP_C"/>
    <property type="match status" value="1"/>
</dbReference>
<dbReference type="InterPro" id="IPR046357">
    <property type="entry name" value="PPIase_dom_sf"/>
</dbReference>
<accession>A0A0G4F6J2</accession>
<dbReference type="FunFam" id="3.10.50.40:FF:000006">
    <property type="entry name" value="Peptidyl-prolyl cis-trans isomerase"/>
    <property type="match status" value="1"/>
</dbReference>
<dbReference type="SUPFAM" id="SSF54534">
    <property type="entry name" value="FKBP-like"/>
    <property type="match status" value="1"/>
</dbReference>
<dbReference type="EC" id="5.2.1.8" evidence="2 5"/>
<dbReference type="EMBL" id="CDMZ01000159">
    <property type="protein sequence ID" value="CEM08034.1"/>
    <property type="molecule type" value="Genomic_DNA"/>
</dbReference>
<dbReference type="GO" id="GO:0003755">
    <property type="term" value="F:peptidyl-prolyl cis-trans isomerase activity"/>
    <property type="evidence" value="ECO:0007669"/>
    <property type="project" value="UniProtKB-KW"/>
</dbReference>
<dbReference type="AlphaFoldDB" id="A0A0G4F6J2"/>
<evidence type="ECO:0000256" key="3">
    <source>
        <dbReference type="ARBA" id="ARBA00023110"/>
    </source>
</evidence>
<dbReference type="GO" id="GO:0005737">
    <property type="term" value="C:cytoplasm"/>
    <property type="evidence" value="ECO:0007669"/>
    <property type="project" value="TreeGrafter"/>
</dbReference>
<dbReference type="PANTHER" id="PTHR10516:SF443">
    <property type="entry name" value="FK506-BINDING PROTEIN 59-RELATED"/>
    <property type="match status" value="1"/>
</dbReference>